<evidence type="ECO:0000259" key="7">
    <source>
        <dbReference type="Pfam" id="PF07976"/>
    </source>
</evidence>
<dbReference type="Gene3D" id="3.50.50.60">
    <property type="entry name" value="FAD/NAD(P)-binding domain"/>
    <property type="match status" value="1"/>
</dbReference>
<organism evidence="8 9">
    <name type="scientific">Rhizoctonia solani</name>
    <dbReference type="NCBI Taxonomy" id="456999"/>
    <lineage>
        <taxon>Eukaryota</taxon>
        <taxon>Fungi</taxon>
        <taxon>Dikarya</taxon>
        <taxon>Basidiomycota</taxon>
        <taxon>Agaricomycotina</taxon>
        <taxon>Agaricomycetes</taxon>
        <taxon>Cantharellales</taxon>
        <taxon>Ceratobasidiaceae</taxon>
        <taxon>Rhizoctonia</taxon>
    </lineage>
</organism>
<comment type="caution">
    <text evidence="8">The sequence shown here is derived from an EMBL/GenBank/DDBJ whole genome shotgun (WGS) entry which is preliminary data.</text>
</comment>
<dbReference type="InterPro" id="IPR050641">
    <property type="entry name" value="RIFMO-like"/>
</dbReference>
<dbReference type="AlphaFoldDB" id="A0A8H2XD50"/>
<dbReference type="Pfam" id="PF01494">
    <property type="entry name" value="FAD_binding_3"/>
    <property type="match status" value="1"/>
</dbReference>
<dbReference type="Gene3D" id="3.30.9.10">
    <property type="entry name" value="D-Amino Acid Oxidase, subunit A, domain 2"/>
    <property type="match status" value="1"/>
</dbReference>
<comment type="cofactor">
    <cofactor evidence="1">
        <name>FAD</name>
        <dbReference type="ChEBI" id="CHEBI:57692"/>
    </cofactor>
</comment>
<name>A0A8H2XD50_9AGAM</name>
<dbReference type="PANTHER" id="PTHR43004:SF19">
    <property type="entry name" value="BINDING MONOOXYGENASE, PUTATIVE (JCVI)-RELATED"/>
    <property type="match status" value="1"/>
</dbReference>
<keyword evidence="4" id="KW-0274">FAD</keyword>
<sequence>MSFSTVDVLIIGAGPAGLISAYNLSQAGLHLRIVDKKPKRLEKGQGDVFQIRGMEIVDSLGLASPILEGAQRCSHTAAYQSTPTSNGEISLVARKSAVEGVDTNMPFMGMFPQSSLEGILREAIASGRKHIPSATFLPQSQSLGNPTKLSVEQGVFPVKMKVESTSINERYPVVVSLKHPNGEIETVRAQYLLGCDGAHSWIRAQLGIQMVGETSDQVWGVIDGHVDTDFPDVRSLCSFDNNGRHGVLVPREADTVRFTIQLSESDVSVDPETGRVDRTKVGADRMIEIVKDMMKPYRVDFDQEIHWSGVYVIGQRLASRYQDENSRVFIIGDACHTHSPHAGQGMNAAINDAHNLSWKLVHVLKGWATRDLLNTYESERRGFAVKLIELHERIAEFMSGRALEGTFDDFMASSMKFVCGVGTHYPASIAVDPSNQALAPGIVIGERFPHHIILRTADLRPYSILDLLKSDNIYKLIILTGDAKDTNQKQKLEEVGKTLNHWLLQRPRMFQIYTIMVAKKETASYTDIPESLRPYWDTVFLDDVAYAAQAGGGKAYQTFGVGPEGCVALVRPDGHVAALAPLEAGQILEALCSVRVPLAN</sequence>
<evidence type="ECO:0000256" key="5">
    <source>
        <dbReference type="ARBA" id="ARBA00023002"/>
    </source>
</evidence>
<accession>A0A8H2XD50</accession>
<dbReference type="Pfam" id="PF07976">
    <property type="entry name" value="Phe_hydrox_dim"/>
    <property type="match status" value="1"/>
</dbReference>
<dbReference type="SUPFAM" id="SSF51905">
    <property type="entry name" value="FAD/NAD(P)-binding domain"/>
    <property type="match status" value="1"/>
</dbReference>
<keyword evidence="3" id="KW-0285">Flavoprotein</keyword>
<comment type="similarity">
    <text evidence="2">Belongs to the PheA/TfdB FAD monooxygenase family.</text>
</comment>
<evidence type="ECO:0000256" key="4">
    <source>
        <dbReference type="ARBA" id="ARBA00022827"/>
    </source>
</evidence>
<dbReference type="EMBL" id="CAJMWR010001367">
    <property type="protein sequence ID" value="CAE6424077.1"/>
    <property type="molecule type" value="Genomic_DNA"/>
</dbReference>
<dbReference type="GO" id="GO:0016709">
    <property type="term" value="F:oxidoreductase activity, acting on paired donors, with incorporation or reduction of molecular oxygen, NAD(P)H as one donor, and incorporation of one atom of oxygen"/>
    <property type="evidence" value="ECO:0007669"/>
    <property type="project" value="UniProtKB-ARBA"/>
</dbReference>
<keyword evidence="5" id="KW-0560">Oxidoreductase</keyword>
<dbReference type="Proteomes" id="UP000663840">
    <property type="component" value="Unassembled WGS sequence"/>
</dbReference>
<gene>
    <name evidence="8" type="ORF">RDB_LOCUS57926</name>
</gene>
<evidence type="ECO:0000259" key="6">
    <source>
        <dbReference type="Pfam" id="PF01494"/>
    </source>
</evidence>
<dbReference type="PRINTS" id="PR00420">
    <property type="entry name" value="RNGMNOXGNASE"/>
</dbReference>
<protein>
    <recommendedName>
        <fullName evidence="10">Phenol 2-monooxygenase</fullName>
    </recommendedName>
</protein>
<evidence type="ECO:0000256" key="3">
    <source>
        <dbReference type="ARBA" id="ARBA00022630"/>
    </source>
</evidence>
<proteinExistence type="inferred from homology"/>
<dbReference type="InterPro" id="IPR038220">
    <property type="entry name" value="PHOX_C_sf"/>
</dbReference>
<dbReference type="InterPro" id="IPR012941">
    <property type="entry name" value="Phe_hydrox_C_dim_dom"/>
</dbReference>
<feature type="domain" description="FAD-binding" evidence="6">
    <location>
        <begin position="6"/>
        <end position="389"/>
    </location>
</feature>
<dbReference type="SUPFAM" id="SSF54373">
    <property type="entry name" value="FAD-linked reductases, C-terminal domain"/>
    <property type="match status" value="1"/>
</dbReference>
<dbReference type="InterPro" id="IPR002938">
    <property type="entry name" value="FAD-bd"/>
</dbReference>
<dbReference type="GO" id="GO:0071949">
    <property type="term" value="F:FAD binding"/>
    <property type="evidence" value="ECO:0007669"/>
    <property type="project" value="InterPro"/>
</dbReference>
<dbReference type="InterPro" id="IPR036188">
    <property type="entry name" value="FAD/NAD-bd_sf"/>
</dbReference>
<dbReference type="InterPro" id="IPR036249">
    <property type="entry name" value="Thioredoxin-like_sf"/>
</dbReference>
<dbReference type="PANTHER" id="PTHR43004">
    <property type="entry name" value="TRK SYSTEM POTASSIUM UPTAKE PROTEIN"/>
    <property type="match status" value="1"/>
</dbReference>
<feature type="domain" description="Phenol hydroxylase-like C-terminal dimerisation" evidence="7">
    <location>
        <begin position="423"/>
        <end position="587"/>
    </location>
</feature>
<evidence type="ECO:0008006" key="10">
    <source>
        <dbReference type="Google" id="ProtNLM"/>
    </source>
</evidence>
<dbReference type="SUPFAM" id="SSF52833">
    <property type="entry name" value="Thioredoxin-like"/>
    <property type="match status" value="1"/>
</dbReference>
<evidence type="ECO:0000256" key="2">
    <source>
        <dbReference type="ARBA" id="ARBA00007801"/>
    </source>
</evidence>
<dbReference type="Gene3D" id="3.40.30.20">
    <property type="match status" value="1"/>
</dbReference>
<evidence type="ECO:0000313" key="9">
    <source>
        <dbReference type="Proteomes" id="UP000663840"/>
    </source>
</evidence>
<evidence type="ECO:0000313" key="8">
    <source>
        <dbReference type="EMBL" id="CAE6424077.1"/>
    </source>
</evidence>
<reference evidence="8" key="1">
    <citation type="submission" date="2021-01" db="EMBL/GenBank/DDBJ databases">
        <authorList>
            <person name="Kaushik A."/>
        </authorList>
    </citation>
    <scope>NUCLEOTIDE SEQUENCE</scope>
    <source>
        <strain evidence="8">AG1-1A</strain>
    </source>
</reference>
<evidence type="ECO:0000256" key="1">
    <source>
        <dbReference type="ARBA" id="ARBA00001974"/>
    </source>
</evidence>